<dbReference type="AlphaFoldDB" id="A0A7S2JAQ0"/>
<proteinExistence type="predicted"/>
<accession>A0A7S2JAQ0</accession>
<sequence>METLERQLPGEGPPQSSVEGSYELVFSSAIAWVPFVGGYMPNREIIHFRFEGARQMELLVDTLPFVPRMSIIGEDCAYDSATATISYRVRGKTASSAWRVLYADGEVLAAVSSVTGLNVARRF</sequence>
<protein>
    <submittedName>
        <fullName evidence="1">Uncharacterized protein</fullName>
    </submittedName>
</protein>
<reference evidence="1" key="1">
    <citation type="submission" date="2021-01" db="EMBL/GenBank/DDBJ databases">
        <authorList>
            <person name="Corre E."/>
            <person name="Pelletier E."/>
            <person name="Niang G."/>
            <person name="Scheremetjew M."/>
            <person name="Finn R."/>
            <person name="Kale V."/>
            <person name="Holt S."/>
            <person name="Cochrane G."/>
            <person name="Meng A."/>
            <person name="Brown T."/>
            <person name="Cohen L."/>
        </authorList>
    </citation>
    <scope>NUCLEOTIDE SEQUENCE</scope>
    <source>
        <strain evidence="1">RCC3387</strain>
    </source>
</reference>
<evidence type="ECO:0000313" key="1">
    <source>
        <dbReference type="EMBL" id="CAD9541218.1"/>
    </source>
</evidence>
<dbReference type="EMBL" id="HBGW01025006">
    <property type="protein sequence ID" value="CAD9541218.1"/>
    <property type="molecule type" value="Transcribed_RNA"/>
</dbReference>
<organism evidence="1">
    <name type="scientific">Zooxanthella nutricula</name>
    <dbReference type="NCBI Taxonomy" id="1333877"/>
    <lineage>
        <taxon>Eukaryota</taxon>
        <taxon>Sar</taxon>
        <taxon>Alveolata</taxon>
        <taxon>Dinophyceae</taxon>
        <taxon>Peridiniales</taxon>
        <taxon>Peridiniales incertae sedis</taxon>
        <taxon>Zooxanthella</taxon>
    </lineage>
</organism>
<name>A0A7S2JAQ0_9DINO</name>
<gene>
    <name evidence="1" type="ORF">BRAN1462_LOCUS15846</name>
</gene>